<keyword evidence="3 5" id="KW-0560">Oxidoreductase</keyword>
<comment type="similarity">
    <text evidence="1 5">Belongs to the glutathione peroxidase family.</text>
</comment>
<dbReference type="GO" id="GO:0004601">
    <property type="term" value="F:peroxidase activity"/>
    <property type="evidence" value="ECO:0007669"/>
    <property type="project" value="UniProtKB-KW"/>
</dbReference>
<evidence type="ECO:0000256" key="2">
    <source>
        <dbReference type="ARBA" id="ARBA00022559"/>
    </source>
</evidence>
<dbReference type="InterPro" id="IPR036249">
    <property type="entry name" value="Thioredoxin-like_sf"/>
</dbReference>
<proteinExistence type="inferred from homology"/>
<dbReference type="RefSeq" id="WP_134365966.1">
    <property type="nucleotide sequence ID" value="NZ_SOFY01000068.1"/>
</dbReference>
<dbReference type="PANTHER" id="PTHR11592">
    <property type="entry name" value="GLUTATHIONE PEROXIDASE"/>
    <property type="match status" value="1"/>
</dbReference>
<dbReference type="Pfam" id="PF00255">
    <property type="entry name" value="GSHPx"/>
    <property type="match status" value="1"/>
</dbReference>
<dbReference type="PROSITE" id="PS00460">
    <property type="entry name" value="GLUTATHIONE_PEROXID_1"/>
    <property type="match status" value="1"/>
</dbReference>
<dbReference type="AlphaFoldDB" id="A0AAQ2HEU8"/>
<comment type="caution">
    <text evidence="6">The sequence shown here is derived from an EMBL/GenBank/DDBJ whole genome shotgun (WGS) entry which is preliminary data.</text>
</comment>
<evidence type="ECO:0000256" key="5">
    <source>
        <dbReference type="RuleBase" id="RU000499"/>
    </source>
</evidence>
<evidence type="ECO:0000256" key="1">
    <source>
        <dbReference type="ARBA" id="ARBA00006926"/>
    </source>
</evidence>
<gene>
    <name evidence="6" type="ORF">E3O49_12385</name>
</gene>
<feature type="active site" evidence="4">
    <location>
        <position position="38"/>
    </location>
</feature>
<dbReference type="PROSITE" id="PS51355">
    <property type="entry name" value="GLUTATHIONE_PEROXID_3"/>
    <property type="match status" value="1"/>
</dbReference>
<dbReference type="InterPro" id="IPR000889">
    <property type="entry name" value="Glutathione_peroxidase"/>
</dbReference>
<dbReference type="Gene3D" id="3.40.30.10">
    <property type="entry name" value="Glutaredoxin"/>
    <property type="match status" value="1"/>
</dbReference>
<dbReference type="FunFam" id="3.40.30.10:FF:000010">
    <property type="entry name" value="Glutathione peroxidase"/>
    <property type="match status" value="1"/>
</dbReference>
<dbReference type="PRINTS" id="PR01011">
    <property type="entry name" value="GLUTPROXDASE"/>
</dbReference>
<keyword evidence="2 5" id="KW-0575">Peroxidase</keyword>
<dbReference type="PANTHER" id="PTHR11592:SF78">
    <property type="entry name" value="GLUTATHIONE PEROXIDASE"/>
    <property type="match status" value="1"/>
</dbReference>
<protein>
    <recommendedName>
        <fullName evidence="5">Glutathione peroxidase</fullName>
    </recommendedName>
</protein>
<accession>A0AAQ2HEU8</accession>
<evidence type="ECO:0000313" key="7">
    <source>
        <dbReference type="Proteomes" id="UP000297403"/>
    </source>
</evidence>
<dbReference type="SUPFAM" id="SSF52833">
    <property type="entry name" value="Thioredoxin-like"/>
    <property type="match status" value="1"/>
</dbReference>
<evidence type="ECO:0000256" key="3">
    <source>
        <dbReference type="ARBA" id="ARBA00023002"/>
    </source>
</evidence>
<dbReference type="CDD" id="cd00340">
    <property type="entry name" value="GSH_Peroxidase"/>
    <property type="match status" value="1"/>
</dbReference>
<organism evidence="6 7">
    <name type="scientific">Cryobacterium shii</name>
    <dbReference type="NCBI Taxonomy" id="1259235"/>
    <lineage>
        <taxon>Bacteria</taxon>
        <taxon>Bacillati</taxon>
        <taxon>Actinomycetota</taxon>
        <taxon>Actinomycetes</taxon>
        <taxon>Micrococcales</taxon>
        <taxon>Microbacteriaceae</taxon>
        <taxon>Cryobacterium</taxon>
    </lineage>
</organism>
<evidence type="ECO:0000256" key="4">
    <source>
        <dbReference type="PIRSR" id="PIRSR000303-1"/>
    </source>
</evidence>
<dbReference type="InterPro" id="IPR029759">
    <property type="entry name" value="GPX_AS"/>
</dbReference>
<dbReference type="Proteomes" id="UP000297403">
    <property type="component" value="Unassembled WGS sequence"/>
</dbReference>
<dbReference type="EMBL" id="SOFY01000068">
    <property type="protein sequence ID" value="TFC43821.1"/>
    <property type="molecule type" value="Genomic_DNA"/>
</dbReference>
<evidence type="ECO:0000313" key="6">
    <source>
        <dbReference type="EMBL" id="TFC43821.1"/>
    </source>
</evidence>
<dbReference type="GO" id="GO:0034599">
    <property type="term" value="P:cellular response to oxidative stress"/>
    <property type="evidence" value="ECO:0007669"/>
    <property type="project" value="TreeGrafter"/>
</dbReference>
<keyword evidence="7" id="KW-1185">Reference proteome</keyword>
<name>A0AAQ2HEU8_9MICO</name>
<sequence>MSASELYSTPLTLIDGTETTFGQFRGKTVLVVNVASKCGFTPQYAGLEALYEKYNDDGLVVLGLPCNQFMGQEPGTDSDIESFCQLNFGVTFPLTVKVDVRGKHQHPLYAQLTKFKTGLLPGLIKWNFEKFLVNAQGEIVDRFASTVEPESEEIVGAIEKALESNAA</sequence>
<reference evidence="6 7" key="1">
    <citation type="submission" date="2019-03" db="EMBL/GenBank/DDBJ databases">
        <title>Genomics of glacier-inhabiting Cryobacterium strains.</title>
        <authorList>
            <person name="Liu Q."/>
            <person name="Xin Y.-H."/>
        </authorList>
    </citation>
    <scope>NUCLEOTIDE SEQUENCE [LARGE SCALE GENOMIC DNA]</scope>
    <source>
        <strain evidence="7">TMT1-22</strain>
    </source>
</reference>
<dbReference type="PIRSF" id="PIRSF000303">
    <property type="entry name" value="Glutathion_perox"/>
    <property type="match status" value="1"/>
</dbReference>